<feature type="transmembrane region" description="Helical" evidence="1">
    <location>
        <begin position="63"/>
        <end position="84"/>
    </location>
</feature>
<reference evidence="2 3" key="1">
    <citation type="submission" date="2024-04" db="EMBL/GenBank/DDBJ databases">
        <title>Phyllosticta paracitricarpa is synonymous to the EU quarantine fungus P. citricarpa based on phylogenomic analyses.</title>
        <authorList>
            <consortium name="Lawrence Berkeley National Laboratory"/>
            <person name="Van Ingen-Buijs V.A."/>
            <person name="Van Westerhoven A.C."/>
            <person name="Haridas S."/>
            <person name="Skiadas P."/>
            <person name="Martin F."/>
            <person name="Groenewald J.Z."/>
            <person name="Crous P.W."/>
            <person name="Seidl M.F."/>
        </authorList>
    </citation>
    <scope>NUCLEOTIDE SEQUENCE [LARGE SCALE GENOMIC DNA]</scope>
    <source>
        <strain evidence="2 3">CBS 123374</strain>
    </source>
</reference>
<keyword evidence="3" id="KW-1185">Reference proteome</keyword>
<evidence type="ECO:0000256" key="1">
    <source>
        <dbReference type="SAM" id="Phobius"/>
    </source>
</evidence>
<organism evidence="2 3">
    <name type="scientific">Phyllosticta capitalensis</name>
    <dbReference type="NCBI Taxonomy" id="121624"/>
    <lineage>
        <taxon>Eukaryota</taxon>
        <taxon>Fungi</taxon>
        <taxon>Dikarya</taxon>
        <taxon>Ascomycota</taxon>
        <taxon>Pezizomycotina</taxon>
        <taxon>Dothideomycetes</taxon>
        <taxon>Dothideomycetes incertae sedis</taxon>
        <taxon>Botryosphaeriales</taxon>
        <taxon>Phyllostictaceae</taxon>
        <taxon>Phyllosticta</taxon>
    </lineage>
</organism>
<name>A0ABR1YHR9_9PEZI</name>
<accession>A0ABR1YHR9</accession>
<comment type="caution">
    <text evidence="2">The sequence shown here is derived from an EMBL/GenBank/DDBJ whole genome shotgun (WGS) entry which is preliminary data.</text>
</comment>
<keyword evidence="1" id="KW-0472">Membrane</keyword>
<gene>
    <name evidence="2" type="ORF">HDK90DRAFT_322391</name>
</gene>
<evidence type="ECO:0000313" key="3">
    <source>
        <dbReference type="Proteomes" id="UP001492380"/>
    </source>
</evidence>
<proteinExistence type="predicted"/>
<keyword evidence="1" id="KW-1133">Transmembrane helix</keyword>
<keyword evidence="1" id="KW-0812">Transmembrane</keyword>
<sequence length="86" mass="9461">MPLDEQICFSSLVFIPSAVFFLFPVLSGRLGAPVMNELFLHLYSACLVESRACGMFTVDSKTLGGIVVLCFCFDLLFAVCILCVDR</sequence>
<evidence type="ECO:0000313" key="2">
    <source>
        <dbReference type="EMBL" id="KAK8230463.1"/>
    </source>
</evidence>
<protein>
    <submittedName>
        <fullName evidence="2">Uncharacterized protein</fullName>
    </submittedName>
</protein>
<dbReference type="EMBL" id="JBBWRZ010000008">
    <property type="protein sequence ID" value="KAK8230463.1"/>
    <property type="molecule type" value="Genomic_DNA"/>
</dbReference>
<dbReference type="Proteomes" id="UP001492380">
    <property type="component" value="Unassembled WGS sequence"/>
</dbReference>
<feature type="transmembrane region" description="Helical" evidence="1">
    <location>
        <begin position="6"/>
        <end position="26"/>
    </location>
</feature>